<reference evidence="6 7" key="1">
    <citation type="journal article" date="2016" name="Genome Announc.">
        <title>Draft Genome Sequence of Planomonospora sphaerica JCM9374, a Rare Actinomycete.</title>
        <authorList>
            <person name="Dohra H."/>
            <person name="Suzuki T."/>
            <person name="Inoue Y."/>
            <person name="Kodani S."/>
        </authorList>
    </citation>
    <scope>NUCLEOTIDE SEQUENCE [LARGE SCALE GENOMIC DNA]</scope>
    <source>
        <strain evidence="6 7">JCM 9374</strain>
    </source>
</reference>
<keyword evidence="3" id="KW-0804">Transcription</keyword>
<dbReference type="Proteomes" id="UP000077701">
    <property type="component" value="Unassembled WGS sequence"/>
</dbReference>
<feature type="domain" description="HTH tetR-type" evidence="5">
    <location>
        <begin position="17"/>
        <end position="77"/>
    </location>
</feature>
<accession>A0A161LPH7</accession>
<evidence type="ECO:0000256" key="4">
    <source>
        <dbReference type="PROSITE-ProRule" id="PRU00335"/>
    </source>
</evidence>
<keyword evidence="1" id="KW-0805">Transcription regulation</keyword>
<proteinExistence type="predicted"/>
<dbReference type="SUPFAM" id="SSF46689">
    <property type="entry name" value="Homeodomain-like"/>
    <property type="match status" value="1"/>
</dbReference>
<evidence type="ECO:0000256" key="3">
    <source>
        <dbReference type="ARBA" id="ARBA00023163"/>
    </source>
</evidence>
<name>A0A161LPH7_9ACTN</name>
<gene>
    <name evidence="6" type="ORF">PS9374_05655</name>
</gene>
<dbReference type="Gene3D" id="1.10.357.10">
    <property type="entry name" value="Tetracycline Repressor, domain 2"/>
    <property type="match status" value="1"/>
</dbReference>
<keyword evidence="2 4" id="KW-0238">DNA-binding</keyword>
<organism evidence="6 7">
    <name type="scientific">Planomonospora sphaerica</name>
    <dbReference type="NCBI Taxonomy" id="161355"/>
    <lineage>
        <taxon>Bacteria</taxon>
        <taxon>Bacillati</taxon>
        <taxon>Actinomycetota</taxon>
        <taxon>Actinomycetes</taxon>
        <taxon>Streptosporangiales</taxon>
        <taxon>Streptosporangiaceae</taxon>
        <taxon>Planomonospora</taxon>
    </lineage>
</organism>
<reference evidence="7" key="2">
    <citation type="submission" date="2016-04" db="EMBL/GenBank/DDBJ databases">
        <title>Planomonospora sphaerica JCM9374 whole genome shotgun sequence.</title>
        <authorList>
            <person name="Suzuki T."/>
            <person name="Dohra H."/>
            <person name="Kodani S."/>
        </authorList>
    </citation>
    <scope>NUCLEOTIDE SEQUENCE [LARGE SCALE GENOMIC DNA]</scope>
    <source>
        <strain evidence="7">JCM 9374</strain>
    </source>
</reference>
<protein>
    <submittedName>
        <fullName evidence="6">Transcriptional regulator</fullName>
    </submittedName>
</protein>
<evidence type="ECO:0000313" key="6">
    <source>
        <dbReference type="EMBL" id="GAT69975.1"/>
    </source>
</evidence>
<evidence type="ECO:0000259" key="5">
    <source>
        <dbReference type="PROSITE" id="PS50977"/>
    </source>
</evidence>
<evidence type="ECO:0000313" key="7">
    <source>
        <dbReference type="Proteomes" id="UP000077701"/>
    </source>
</evidence>
<dbReference type="InterPro" id="IPR009057">
    <property type="entry name" value="Homeodomain-like_sf"/>
</dbReference>
<dbReference type="AlphaFoldDB" id="A0A161LPH7"/>
<dbReference type="InterPro" id="IPR001647">
    <property type="entry name" value="HTH_TetR"/>
</dbReference>
<dbReference type="PRINTS" id="PR00455">
    <property type="entry name" value="HTHTETR"/>
</dbReference>
<dbReference type="InterPro" id="IPR050109">
    <property type="entry name" value="HTH-type_TetR-like_transc_reg"/>
</dbReference>
<comment type="caution">
    <text evidence="6">The sequence shown here is derived from an EMBL/GenBank/DDBJ whole genome shotgun (WGS) entry which is preliminary data.</text>
</comment>
<keyword evidence="7" id="KW-1185">Reference proteome</keyword>
<dbReference type="GO" id="GO:0000976">
    <property type="term" value="F:transcription cis-regulatory region binding"/>
    <property type="evidence" value="ECO:0007669"/>
    <property type="project" value="TreeGrafter"/>
</dbReference>
<evidence type="ECO:0000256" key="2">
    <source>
        <dbReference type="ARBA" id="ARBA00023125"/>
    </source>
</evidence>
<dbReference type="RefSeq" id="WP_068901800.1">
    <property type="nucleotide sequence ID" value="NZ_BDCX01000015.1"/>
</dbReference>
<evidence type="ECO:0000256" key="1">
    <source>
        <dbReference type="ARBA" id="ARBA00023015"/>
    </source>
</evidence>
<dbReference type="Pfam" id="PF00440">
    <property type="entry name" value="TetR_N"/>
    <property type="match status" value="1"/>
</dbReference>
<dbReference type="PANTHER" id="PTHR30055">
    <property type="entry name" value="HTH-TYPE TRANSCRIPTIONAL REGULATOR RUTR"/>
    <property type="match status" value="1"/>
</dbReference>
<dbReference type="PANTHER" id="PTHR30055:SF234">
    <property type="entry name" value="HTH-TYPE TRANSCRIPTIONAL REGULATOR BETI"/>
    <property type="match status" value="1"/>
</dbReference>
<sequence length="240" mass="26795">MTAESSDRRRRTPEQRRARADRILDAAAELVVRWGYDKTTLDDVSRHAHVAKGTIYLHWKSREALFTALLRRERVLMLEAVRLCTAGRAEPVGGLVRRLALEMLRRPLLKALLLGDGEVLGALLRHKRTSPEAAEAMSTAFAAYLGVLREHGLVRSDLTPAEQQNVMATAFYGFFHAPALPGPFHLDIERRADLLAETVQRTLGSGRPVTPESAAQVAEATARYLDRALEIARRKLEESL</sequence>
<dbReference type="EMBL" id="BDCX01000015">
    <property type="protein sequence ID" value="GAT69975.1"/>
    <property type="molecule type" value="Genomic_DNA"/>
</dbReference>
<dbReference type="GO" id="GO:0003700">
    <property type="term" value="F:DNA-binding transcription factor activity"/>
    <property type="evidence" value="ECO:0007669"/>
    <property type="project" value="TreeGrafter"/>
</dbReference>
<dbReference type="PROSITE" id="PS50977">
    <property type="entry name" value="HTH_TETR_2"/>
    <property type="match status" value="1"/>
</dbReference>
<dbReference type="STRING" id="161355.PS9374_05655"/>
<feature type="DNA-binding region" description="H-T-H motif" evidence="4">
    <location>
        <begin position="40"/>
        <end position="59"/>
    </location>
</feature>